<keyword evidence="3" id="KW-1185">Reference proteome</keyword>
<comment type="caution">
    <text evidence="2">The sequence shown here is derived from an EMBL/GenBank/DDBJ whole genome shotgun (WGS) entry which is preliminary data.</text>
</comment>
<evidence type="ECO:0000313" key="2">
    <source>
        <dbReference type="EMBL" id="MEE6146502.1"/>
    </source>
</evidence>
<dbReference type="InterPro" id="IPR001387">
    <property type="entry name" value="Cro/C1-type_HTH"/>
</dbReference>
<accession>A0ABU7R7E4</accession>
<name>A0ABU7R7E4_9ACTN</name>
<dbReference type="EMBL" id="JAZGJQ010000001">
    <property type="protein sequence ID" value="MEE6146502.1"/>
    <property type="molecule type" value="Genomic_DNA"/>
</dbReference>
<dbReference type="InterPro" id="IPR010982">
    <property type="entry name" value="Lambda_DNA-bd_dom_sf"/>
</dbReference>
<organism evidence="2 3">
    <name type="scientific">Olsenella absiana</name>
    <dbReference type="NCBI Taxonomy" id="3115222"/>
    <lineage>
        <taxon>Bacteria</taxon>
        <taxon>Bacillati</taxon>
        <taxon>Actinomycetota</taxon>
        <taxon>Coriobacteriia</taxon>
        <taxon>Coriobacteriales</taxon>
        <taxon>Atopobiaceae</taxon>
        <taxon>Olsenella</taxon>
    </lineage>
</organism>
<feature type="domain" description="HTH cro/C1-type" evidence="1">
    <location>
        <begin position="95"/>
        <end position="149"/>
    </location>
</feature>
<evidence type="ECO:0000313" key="3">
    <source>
        <dbReference type="Proteomes" id="UP001332931"/>
    </source>
</evidence>
<sequence>MSKKIVALYSPGDDRLVVWFEPGEIRELHIARLLEQEGWEAARENPESLPDVSIMAGGVGLEAGEGLRIYADEVYGLSSEVDLIECEKQRLISDLTAARRAAGFSQTRLGAAAGIHQPVISRIESGDIAPQVNTLFKLLAPMGKTLAIVDLE</sequence>
<gene>
    <name evidence="2" type="ORF">VXJ25_00610</name>
</gene>
<dbReference type="SUPFAM" id="SSF47413">
    <property type="entry name" value="lambda repressor-like DNA-binding domains"/>
    <property type="match status" value="1"/>
</dbReference>
<proteinExistence type="predicted"/>
<dbReference type="RefSeq" id="WP_330957268.1">
    <property type="nucleotide sequence ID" value="NZ_JAZGJQ010000001.1"/>
</dbReference>
<reference evidence="2 3" key="1">
    <citation type="submission" date="2024-01" db="EMBL/GenBank/DDBJ databases">
        <title>Description of Olsenella sp. nov., isolated from pig feces.</title>
        <authorList>
            <person name="Chang Y.-H."/>
        </authorList>
    </citation>
    <scope>NUCLEOTIDE SEQUENCE [LARGE SCALE GENOMIC DNA]</scope>
    <source>
        <strain evidence="2 3">YH-ols2223</strain>
    </source>
</reference>
<dbReference type="PROSITE" id="PS50943">
    <property type="entry name" value="HTH_CROC1"/>
    <property type="match status" value="1"/>
</dbReference>
<dbReference type="Proteomes" id="UP001332931">
    <property type="component" value="Unassembled WGS sequence"/>
</dbReference>
<dbReference type="Pfam" id="PF01381">
    <property type="entry name" value="HTH_3"/>
    <property type="match status" value="1"/>
</dbReference>
<dbReference type="Gene3D" id="1.10.260.40">
    <property type="entry name" value="lambda repressor-like DNA-binding domains"/>
    <property type="match status" value="1"/>
</dbReference>
<dbReference type="CDD" id="cd00093">
    <property type="entry name" value="HTH_XRE"/>
    <property type="match status" value="1"/>
</dbReference>
<evidence type="ECO:0000259" key="1">
    <source>
        <dbReference type="PROSITE" id="PS50943"/>
    </source>
</evidence>
<dbReference type="SMART" id="SM00530">
    <property type="entry name" value="HTH_XRE"/>
    <property type="match status" value="1"/>
</dbReference>
<protein>
    <submittedName>
        <fullName evidence="2">Helix-turn-helix transcriptional regulator</fullName>
    </submittedName>
</protein>